<organism evidence="1 2">
    <name type="scientific">Orchesella dallaii</name>
    <dbReference type="NCBI Taxonomy" id="48710"/>
    <lineage>
        <taxon>Eukaryota</taxon>
        <taxon>Metazoa</taxon>
        <taxon>Ecdysozoa</taxon>
        <taxon>Arthropoda</taxon>
        <taxon>Hexapoda</taxon>
        <taxon>Collembola</taxon>
        <taxon>Entomobryomorpha</taxon>
        <taxon>Entomobryoidea</taxon>
        <taxon>Orchesellidae</taxon>
        <taxon>Orchesellinae</taxon>
        <taxon>Orchesella</taxon>
    </lineage>
</organism>
<dbReference type="Proteomes" id="UP001642540">
    <property type="component" value="Unassembled WGS sequence"/>
</dbReference>
<gene>
    <name evidence="1" type="ORF">ODALV1_LOCUS2251</name>
</gene>
<sequence length="159" mass="17977">MSDISAPNRHLKTTLIPIEETVSWKIHNVSHLLKTNTWTAYSIPLEIGLGAMEVSRWNVSLVRNKDSILCARAALLSPKERHRNVTHHVKVAVMTDEGPVYYLPNQDDPDFAEAKETSHDGEPTFWKIAHTTRISPDVDDSLELIVTMTVYGCDISEER</sequence>
<comment type="caution">
    <text evidence="1">The sequence shown here is derived from an EMBL/GenBank/DDBJ whole genome shotgun (WGS) entry which is preliminary data.</text>
</comment>
<dbReference type="EMBL" id="CAXLJM020000007">
    <property type="protein sequence ID" value="CAL8072620.1"/>
    <property type="molecule type" value="Genomic_DNA"/>
</dbReference>
<name>A0ABP1PPC5_9HEXA</name>
<reference evidence="1 2" key="1">
    <citation type="submission" date="2024-08" db="EMBL/GenBank/DDBJ databases">
        <authorList>
            <person name="Cucini C."/>
            <person name="Frati F."/>
        </authorList>
    </citation>
    <scope>NUCLEOTIDE SEQUENCE [LARGE SCALE GENOMIC DNA]</scope>
</reference>
<evidence type="ECO:0000313" key="2">
    <source>
        <dbReference type="Proteomes" id="UP001642540"/>
    </source>
</evidence>
<protein>
    <submittedName>
        <fullName evidence="1">Uncharacterized protein</fullName>
    </submittedName>
</protein>
<evidence type="ECO:0000313" key="1">
    <source>
        <dbReference type="EMBL" id="CAL8072620.1"/>
    </source>
</evidence>
<proteinExistence type="predicted"/>
<keyword evidence="2" id="KW-1185">Reference proteome</keyword>
<accession>A0ABP1PPC5</accession>